<name>A0A3N6S2T7_BRACR</name>
<sequence length="139" mass="15955">MKGNEDEQLELLIVKEGRLNLPYDLREEEKRFCNLRTSIYKYTKMWNTSVSKLMDTIILVNNLLYLSGLFHNQLFFFLQNPATLLITPLIGSSMNETAYRVCSFCKALGDPLHDIEISDVGTRGSCSDLHQCNGLEQCR</sequence>
<accession>A0A3N6S2T7</accession>
<proteinExistence type="predicted"/>
<organism evidence="1 2">
    <name type="scientific">Brassica cretica</name>
    <name type="common">Mustard</name>
    <dbReference type="NCBI Taxonomy" id="69181"/>
    <lineage>
        <taxon>Eukaryota</taxon>
        <taxon>Viridiplantae</taxon>
        <taxon>Streptophyta</taxon>
        <taxon>Embryophyta</taxon>
        <taxon>Tracheophyta</taxon>
        <taxon>Spermatophyta</taxon>
        <taxon>Magnoliopsida</taxon>
        <taxon>eudicotyledons</taxon>
        <taxon>Gunneridae</taxon>
        <taxon>Pentapetalae</taxon>
        <taxon>rosids</taxon>
        <taxon>malvids</taxon>
        <taxon>Brassicales</taxon>
        <taxon>Brassicaceae</taxon>
        <taxon>Brassiceae</taxon>
        <taxon>Brassica</taxon>
    </lineage>
</organism>
<dbReference type="Proteomes" id="UP000712281">
    <property type="component" value="Unassembled WGS sequence"/>
</dbReference>
<protein>
    <submittedName>
        <fullName evidence="1">Uncharacterized protein</fullName>
    </submittedName>
</protein>
<dbReference type="AlphaFoldDB" id="A0A3N6S2T7"/>
<reference evidence="1" key="1">
    <citation type="submission" date="2019-12" db="EMBL/GenBank/DDBJ databases">
        <title>Genome sequencing and annotation of Brassica cretica.</title>
        <authorList>
            <person name="Studholme D.J."/>
            <person name="Sarris P.F."/>
        </authorList>
    </citation>
    <scope>NUCLEOTIDE SEQUENCE</scope>
    <source>
        <strain evidence="1">PFS-001/15</strain>
        <tissue evidence="1">Leaf</tissue>
    </source>
</reference>
<comment type="caution">
    <text evidence="1">The sequence shown here is derived from an EMBL/GenBank/DDBJ whole genome shotgun (WGS) entry which is preliminary data.</text>
</comment>
<evidence type="ECO:0000313" key="2">
    <source>
        <dbReference type="Proteomes" id="UP000712281"/>
    </source>
</evidence>
<evidence type="ECO:0000313" key="1">
    <source>
        <dbReference type="EMBL" id="KAF2617935.1"/>
    </source>
</evidence>
<dbReference type="EMBL" id="QGKW02000007">
    <property type="protein sequence ID" value="KAF2617935.1"/>
    <property type="molecule type" value="Genomic_DNA"/>
</dbReference>
<gene>
    <name evidence="1" type="ORF">F2Q68_00039061</name>
</gene>